<proteinExistence type="predicted"/>
<evidence type="ECO:0000313" key="2">
    <source>
        <dbReference type="EMBL" id="CCA75391.1"/>
    </source>
</evidence>
<dbReference type="PANTHER" id="PTHR35043">
    <property type="entry name" value="TRANSCRIPTION FACTOR DOMAIN-CONTAINING PROTEIN"/>
    <property type="match status" value="1"/>
</dbReference>
<dbReference type="OrthoDB" id="3029001at2759"/>
<name>G4TVP8_SERID</name>
<feature type="transmembrane region" description="Helical" evidence="1">
    <location>
        <begin position="58"/>
        <end position="76"/>
    </location>
</feature>
<keyword evidence="1" id="KW-0812">Transmembrane</keyword>
<dbReference type="AlphaFoldDB" id="G4TVP8"/>
<keyword evidence="1" id="KW-0472">Membrane</keyword>
<evidence type="ECO:0000313" key="3">
    <source>
        <dbReference type="Proteomes" id="UP000007148"/>
    </source>
</evidence>
<dbReference type="HOGENOM" id="CLU_022883_6_0_1"/>
<dbReference type="InParanoid" id="G4TVP8"/>
<feature type="transmembrane region" description="Helical" evidence="1">
    <location>
        <begin position="212"/>
        <end position="233"/>
    </location>
</feature>
<dbReference type="PANTHER" id="PTHR35043:SF7">
    <property type="entry name" value="TRANSCRIPTION FACTOR DOMAIN-CONTAINING PROTEIN"/>
    <property type="match status" value="1"/>
</dbReference>
<keyword evidence="3" id="KW-1185">Reference proteome</keyword>
<feature type="transmembrane region" description="Helical" evidence="1">
    <location>
        <begin position="245"/>
        <end position="272"/>
    </location>
</feature>
<comment type="caution">
    <text evidence="2">The sequence shown here is derived from an EMBL/GenBank/DDBJ whole genome shotgun (WGS) entry which is preliminary data.</text>
</comment>
<feature type="transmembrane region" description="Helical" evidence="1">
    <location>
        <begin position="88"/>
        <end position="106"/>
    </location>
</feature>
<sequence>MGGYHLFQRGIPPLDGKHDDYDTPIHPLDPFDVKYLLDVGKLTLIRSNELDDKCKGDWVAKLLVLSQIIWFFVQCIGRVLQRLPLSELEIITFAYTLMNLIIYAVWWEKPYQVSEPVRVYEHLPARANLCQEEGSMIDLLHMLYAYITGDQDEWTNLRKRLSTPSFYTGRFRFSEKDGDSWTTLTLASTAIAFGLPHILGILSPFSSTMLQILWNMSTIFMCAAPLIILIPFLRSKGRRHKTVTAWMMVLSAIALPSIYVMCRLITLMIAALSLRNLPPKAFHNIEWSRFFPHI</sequence>
<protein>
    <submittedName>
        <fullName evidence="2">Uncharacterized protein</fullName>
    </submittedName>
</protein>
<evidence type="ECO:0000256" key="1">
    <source>
        <dbReference type="SAM" id="Phobius"/>
    </source>
</evidence>
<organism evidence="2 3">
    <name type="scientific">Serendipita indica (strain DSM 11827)</name>
    <name type="common">Root endophyte fungus</name>
    <name type="synonym">Piriformospora indica</name>
    <dbReference type="NCBI Taxonomy" id="1109443"/>
    <lineage>
        <taxon>Eukaryota</taxon>
        <taxon>Fungi</taxon>
        <taxon>Dikarya</taxon>
        <taxon>Basidiomycota</taxon>
        <taxon>Agaricomycotina</taxon>
        <taxon>Agaricomycetes</taxon>
        <taxon>Sebacinales</taxon>
        <taxon>Serendipitaceae</taxon>
        <taxon>Serendipita</taxon>
    </lineage>
</organism>
<dbReference type="EMBL" id="CAFZ01000442">
    <property type="protein sequence ID" value="CCA75391.1"/>
    <property type="molecule type" value="Genomic_DNA"/>
</dbReference>
<gene>
    <name evidence="2" type="ORF">PIIN_11797</name>
</gene>
<reference evidence="2 3" key="1">
    <citation type="journal article" date="2011" name="PLoS Pathog.">
        <title>Endophytic Life Strategies Decoded by Genome and Transcriptome Analyses of the Mutualistic Root Symbiont Piriformospora indica.</title>
        <authorList>
            <person name="Zuccaro A."/>
            <person name="Lahrmann U."/>
            <person name="Guldener U."/>
            <person name="Langen G."/>
            <person name="Pfiffi S."/>
            <person name="Biedenkopf D."/>
            <person name="Wong P."/>
            <person name="Samans B."/>
            <person name="Grimm C."/>
            <person name="Basiewicz M."/>
            <person name="Murat C."/>
            <person name="Martin F."/>
            <person name="Kogel K.H."/>
        </authorList>
    </citation>
    <scope>NUCLEOTIDE SEQUENCE [LARGE SCALE GENOMIC DNA]</scope>
    <source>
        <strain evidence="2 3">DSM 11827</strain>
    </source>
</reference>
<dbReference type="Proteomes" id="UP000007148">
    <property type="component" value="Unassembled WGS sequence"/>
</dbReference>
<keyword evidence="1" id="KW-1133">Transmembrane helix</keyword>
<accession>G4TVP8</accession>